<feature type="region of interest" description="Disordered" evidence="1">
    <location>
        <begin position="16"/>
        <end position="57"/>
    </location>
</feature>
<comment type="caution">
    <text evidence="3">The sequence shown here is derived from an EMBL/GenBank/DDBJ whole genome shotgun (WGS) entry which is preliminary data.</text>
</comment>
<keyword evidence="2" id="KW-0812">Transmembrane</keyword>
<dbReference type="EMBL" id="CAUYUJ010001447">
    <property type="protein sequence ID" value="CAK0796008.1"/>
    <property type="molecule type" value="Genomic_DNA"/>
</dbReference>
<name>A0ABN9PS94_9DINO</name>
<accession>A0ABN9PS94</accession>
<evidence type="ECO:0000256" key="2">
    <source>
        <dbReference type="SAM" id="Phobius"/>
    </source>
</evidence>
<keyword evidence="2" id="KW-0472">Membrane</keyword>
<feature type="transmembrane region" description="Helical" evidence="2">
    <location>
        <begin position="110"/>
        <end position="134"/>
    </location>
</feature>
<sequence length="199" mass="20990">MDGHCGAWRQRLLQSAGSLQRGLKEPPGQLRRRDARPRVPADGTTGAAASHSKGPTRRPVYGAMARFPCPGCHADMFAAAVAKAEVMHGLTSAPDAMYVRWVSDVSAVELSMLLEAVGFILASNIIGLAALFLLGRACWYWGAGAGARGPEQGPPWNGGCDKPGHPHISGADGRGPDPYPTLVFSARVVFRGSVSTVLF</sequence>
<evidence type="ECO:0008006" key="5">
    <source>
        <dbReference type="Google" id="ProtNLM"/>
    </source>
</evidence>
<keyword evidence="2" id="KW-1133">Transmembrane helix</keyword>
<evidence type="ECO:0000313" key="4">
    <source>
        <dbReference type="Proteomes" id="UP001189429"/>
    </source>
</evidence>
<evidence type="ECO:0000313" key="3">
    <source>
        <dbReference type="EMBL" id="CAK0796008.1"/>
    </source>
</evidence>
<protein>
    <recommendedName>
        <fullName evidence="5">Copper transporter</fullName>
    </recommendedName>
</protein>
<reference evidence="3" key="1">
    <citation type="submission" date="2023-10" db="EMBL/GenBank/DDBJ databases">
        <authorList>
            <person name="Chen Y."/>
            <person name="Shah S."/>
            <person name="Dougan E. K."/>
            <person name="Thang M."/>
            <person name="Chan C."/>
        </authorList>
    </citation>
    <scope>NUCLEOTIDE SEQUENCE [LARGE SCALE GENOMIC DNA]</scope>
</reference>
<keyword evidence="4" id="KW-1185">Reference proteome</keyword>
<organism evidence="3 4">
    <name type="scientific">Prorocentrum cordatum</name>
    <dbReference type="NCBI Taxonomy" id="2364126"/>
    <lineage>
        <taxon>Eukaryota</taxon>
        <taxon>Sar</taxon>
        <taxon>Alveolata</taxon>
        <taxon>Dinophyceae</taxon>
        <taxon>Prorocentrales</taxon>
        <taxon>Prorocentraceae</taxon>
        <taxon>Prorocentrum</taxon>
    </lineage>
</organism>
<gene>
    <name evidence="3" type="ORF">PCOR1329_LOCUS5497</name>
</gene>
<feature type="region of interest" description="Disordered" evidence="1">
    <location>
        <begin position="152"/>
        <end position="172"/>
    </location>
</feature>
<dbReference type="Proteomes" id="UP001189429">
    <property type="component" value="Unassembled WGS sequence"/>
</dbReference>
<proteinExistence type="predicted"/>
<evidence type="ECO:0000256" key="1">
    <source>
        <dbReference type="SAM" id="MobiDB-lite"/>
    </source>
</evidence>